<protein>
    <submittedName>
        <fullName evidence="2">Uncharacterized protein</fullName>
    </submittedName>
</protein>
<keyword evidence="1" id="KW-0812">Transmembrane</keyword>
<dbReference type="Proteomes" id="UP001162131">
    <property type="component" value="Unassembled WGS sequence"/>
</dbReference>
<evidence type="ECO:0000256" key="1">
    <source>
        <dbReference type="SAM" id="Phobius"/>
    </source>
</evidence>
<keyword evidence="1" id="KW-1133">Transmembrane helix</keyword>
<dbReference type="AlphaFoldDB" id="A0AAU9K6T1"/>
<proteinExistence type="predicted"/>
<evidence type="ECO:0000313" key="2">
    <source>
        <dbReference type="EMBL" id="CAG9328881.1"/>
    </source>
</evidence>
<reference evidence="2" key="1">
    <citation type="submission" date="2021-09" db="EMBL/GenBank/DDBJ databases">
        <authorList>
            <consortium name="AG Swart"/>
            <person name="Singh M."/>
            <person name="Singh A."/>
            <person name="Seah K."/>
            <person name="Emmerich C."/>
        </authorList>
    </citation>
    <scope>NUCLEOTIDE SEQUENCE</scope>
    <source>
        <strain evidence="2">ATCC30299</strain>
    </source>
</reference>
<sequence length="228" mass="26416">MKIIFRHFSELVKRKDKVLKVSQETQASLEQSGFYATKPLSIDYSKNPVAYKIINTESLSVKDQDLKFSQIDISTMKNLELSKDYLQSELGDINIYGKNEILLEDVDPKNLGNKTIILWGKKAKLKAYGKIVEGEGEEGVGKVDKQIFYEEEVKHGVKLTWKHYGLAVLMLPVVFYLLIYLQVVREYLYVNSFYTALDRENKELLDTLKNIPRSVYKAQKNLEKMYPD</sequence>
<evidence type="ECO:0000313" key="3">
    <source>
        <dbReference type="Proteomes" id="UP001162131"/>
    </source>
</evidence>
<keyword evidence="1" id="KW-0472">Membrane</keyword>
<name>A0AAU9K6T1_9CILI</name>
<organism evidence="2 3">
    <name type="scientific">Blepharisma stoltei</name>
    <dbReference type="NCBI Taxonomy" id="1481888"/>
    <lineage>
        <taxon>Eukaryota</taxon>
        <taxon>Sar</taxon>
        <taxon>Alveolata</taxon>
        <taxon>Ciliophora</taxon>
        <taxon>Postciliodesmatophora</taxon>
        <taxon>Heterotrichea</taxon>
        <taxon>Heterotrichida</taxon>
        <taxon>Blepharismidae</taxon>
        <taxon>Blepharisma</taxon>
    </lineage>
</organism>
<accession>A0AAU9K6T1</accession>
<dbReference type="EMBL" id="CAJZBQ010000046">
    <property type="protein sequence ID" value="CAG9328881.1"/>
    <property type="molecule type" value="Genomic_DNA"/>
</dbReference>
<comment type="caution">
    <text evidence="2">The sequence shown here is derived from an EMBL/GenBank/DDBJ whole genome shotgun (WGS) entry which is preliminary data.</text>
</comment>
<feature type="transmembrane region" description="Helical" evidence="1">
    <location>
        <begin position="164"/>
        <end position="183"/>
    </location>
</feature>
<keyword evidence="3" id="KW-1185">Reference proteome</keyword>
<gene>
    <name evidence="2" type="ORF">BSTOLATCC_MIC46863</name>
</gene>